<sequence>MTYERLEFRIDATDVGILRRLRRVTAWVQNEQEHQFWCSNEFPLGHHFISFGNVMKPVECHTLYAEGVAAAYFELHFNSEGWVLARNIVHPAYRGQGLSAAIMQFSLEQAFKRTHTINLFRSENNKIAERLHHKFGFQTVTTYPDLKLLKCTLSKEAYVGMQTPQALNNTTA</sequence>
<comment type="caution">
    <text evidence="2">The sequence shown here is derived from an EMBL/GenBank/DDBJ whole genome shotgun (WGS) entry which is preliminary data.</text>
</comment>
<reference evidence="2" key="1">
    <citation type="submission" date="2022-07" db="EMBL/GenBank/DDBJ databases">
        <authorList>
            <person name="Xamxidin M."/>
        </authorList>
    </citation>
    <scope>NUCLEOTIDE SEQUENCE</scope>
    <source>
        <strain evidence="2">YS8-69</strain>
    </source>
</reference>
<dbReference type="RefSeq" id="WP_257511090.1">
    <property type="nucleotide sequence ID" value="NZ_JANKHG010000014.1"/>
</dbReference>
<evidence type="ECO:0000259" key="1">
    <source>
        <dbReference type="PROSITE" id="PS51186"/>
    </source>
</evidence>
<dbReference type="EMBL" id="JANKHG010000014">
    <property type="protein sequence ID" value="MCR2745861.1"/>
    <property type="molecule type" value="Genomic_DNA"/>
</dbReference>
<gene>
    <name evidence="2" type="ORF">NSP04_04290</name>
</gene>
<dbReference type="InterPro" id="IPR016181">
    <property type="entry name" value="Acyl_CoA_acyltransferase"/>
</dbReference>
<dbReference type="Proteomes" id="UP001165267">
    <property type="component" value="Unassembled WGS sequence"/>
</dbReference>
<protein>
    <submittedName>
        <fullName evidence="2">GNAT family N-acetyltransferase</fullName>
    </submittedName>
</protein>
<name>A0ABT1XG62_9BURK</name>
<dbReference type="InterPro" id="IPR000182">
    <property type="entry name" value="GNAT_dom"/>
</dbReference>
<organism evidence="2 3">
    <name type="scientific">Limnobacter parvus</name>
    <dbReference type="NCBI Taxonomy" id="2939690"/>
    <lineage>
        <taxon>Bacteria</taxon>
        <taxon>Pseudomonadati</taxon>
        <taxon>Pseudomonadota</taxon>
        <taxon>Betaproteobacteria</taxon>
        <taxon>Burkholderiales</taxon>
        <taxon>Burkholderiaceae</taxon>
        <taxon>Limnobacter</taxon>
    </lineage>
</organism>
<accession>A0ABT1XG62</accession>
<proteinExistence type="predicted"/>
<evidence type="ECO:0000313" key="2">
    <source>
        <dbReference type="EMBL" id="MCR2745861.1"/>
    </source>
</evidence>
<feature type="domain" description="N-acetyltransferase" evidence="1">
    <location>
        <begin position="6"/>
        <end position="158"/>
    </location>
</feature>
<dbReference type="SUPFAM" id="SSF55729">
    <property type="entry name" value="Acyl-CoA N-acyltransferases (Nat)"/>
    <property type="match status" value="1"/>
</dbReference>
<evidence type="ECO:0000313" key="3">
    <source>
        <dbReference type="Proteomes" id="UP001165267"/>
    </source>
</evidence>
<keyword evidence="3" id="KW-1185">Reference proteome</keyword>
<dbReference type="PROSITE" id="PS51186">
    <property type="entry name" value="GNAT"/>
    <property type="match status" value="1"/>
</dbReference>
<dbReference type="Pfam" id="PF00583">
    <property type="entry name" value="Acetyltransf_1"/>
    <property type="match status" value="1"/>
</dbReference>
<dbReference type="Gene3D" id="3.40.630.30">
    <property type="match status" value="1"/>
</dbReference>
<dbReference type="CDD" id="cd04301">
    <property type="entry name" value="NAT_SF"/>
    <property type="match status" value="1"/>
</dbReference>